<feature type="domain" description="C3H1-type" evidence="14">
    <location>
        <begin position="40"/>
        <end position="70"/>
    </location>
</feature>
<keyword evidence="5 12" id="KW-0677">Repeat</keyword>
<protein>
    <recommendedName>
        <fullName evidence="12">mRNA 3'-end-processing protein</fullName>
    </recommendedName>
</protein>
<reference evidence="16" key="1">
    <citation type="submission" date="2020-01" db="EMBL/GenBank/DDBJ databases">
        <authorList>
            <consortium name="DOE Joint Genome Institute"/>
            <person name="Haridas S."/>
            <person name="Albert R."/>
            <person name="Binder M."/>
            <person name="Bloem J."/>
            <person name="Labutti K."/>
            <person name="Salamov A."/>
            <person name="Andreopoulos B."/>
            <person name="Baker S.E."/>
            <person name="Barry K."/>
            <person name="Bills G."/>
            <person name="Bluhm B.H."/>
            <person name="Cannon C."/>
            <person name="Castanera R."/>
            <person name="Culley D.E."/>
            <person name="Daum C."/>
            <person name="Ezra D."/>
            <person name="Gonzalez J.B."/>
            <person name="Henrissat B."/>
            <person name="Kuo A."/>
            <person name="Liang C."/>
            <person name="Lipzen A."/>
            <person name="Lutzoni F."/>
            <person name="Magnuson J."/>
            <person name="Mondo S."/>
            <person name="Nolan M."/>
            <person name="Ohm R."/>
            <person name="Pangilinan J."/>
            <person name="Park H.-J."/>
            <person name="Ramirez L."/>
            <person name="Alfaro M."/>
            <person name="Sun H."/>
            <person name="Tritt A."/>
            <person name="Yoshinaga Y."/>
            <person name="Zwiers L.-H."/>
            <person name="Turgeon B.G."/>
            <person name="Goodwin S.B."/>
            <person name="Spatafora J.W."/>
            <person name="Crous P.W."/>
            <person name="Grigoriev I.V."/>
        </authorList>
    </citation>
    <scope>NUCLEOTIDE SEQUENCE</scope>
    <source>
        <strain evidence="16">CBS 342.82</strain>
    </source>
</reference>
<feature type="domain" description="C3H1-type" evidence="14">
    <location>
        <begin position="135"/>
        <end position="162"/>
    </location>
</feature>
<dbReference type="InterPro" id="IPR000571">
    <property type="entry name" value="Znf_CCCH"/>
</dbReference>
<reference evidence="16" key="2">
    <citation type="submission" date="2020-04" db="EMBL/GenBank/DDBJ databases">
        <authorList>
            <consortium name="NCBI Genome Project"/>
        </authorList>
    </citation>
    <scope>NUCLEOTIDE SEQUENCE</scope>
    <source>
        <strain evidence="16">CBS 342.82</strain>
    </source>
</reference>
<dbReference type="Pfam" id="PF00642">
    <property type="entry name" value="zf-CCCH"/>
    <property type="match status" value="2"/>
</dbReference>
<dbReference type="GO" id="GO:0008270">
    <property type="term" value="F:zinc ion binding"/>
    <property type="evidence" value="ECO:0007669"/>
    <property type="project" value="UniProtKB-KW"/>
</dbReference>
<evidence type="ECO:0000256" key="1">
    <source>
        <dbReference type="ARBA" id="ARBA00004123"/>
    </source>
</evidence>
<dbReference type="GO" id="GO:0031124">
    <property type="term" value="P:mRNA 3'-end processing"/>
    <property type="evidence" value="ECO:0007669"/>
    <property type="project" value="UniProtKB-UniRule"/>
</dbReference>
<keyword evidence="9 12" id="KW-0539">Nucleus</keyword>
<dbReference type="PANTHER" id="PTHR23102">
    <property type="entry name" value="CLEAVAGE AND POLYADENYLATION SPECIFICITY FACTOR SUBUNIT 4-RELATED"/>
    <property type="match status" value="1"/>
</dbReference>
<dbReference type="RefSeq" id="XP_033454986.1">
    <property type="nucleotide sequence ID" value="XM_033606078.1"/>
</dbReference>
<evidence type="ECO:0000256" key="8">
    <source>
        <dbReference type="ARBA" id="ARBA00022884"/>
    </source>
</evidence>
<evidence type="ECO:0000256" key="3">
    <source>
        <dbReference type="ARBA" id="ARBA00022664"/>
    </source>
</evidence>
<dbReference type="Gene3D" id="4.10.1000.10">
    <property type="entry name" value="Zinc finger, CCCH-type"/>
    <property type="match status" value="1"/>
</dbReference>
<evidence type="ECO:0000256" key="9">
    <source>
        <dbReference type="ARBA" id="ARBA00023242"/>
    </source>
</evidence>
<evidence type="ECO:0000256" key="5">
    <source>
        <dbReference type="ARBA" id="ARBA00022737"/>
    </source>
</evidence>
<proteinExistence type="inferred from homology"/>
<organism evidence="16">
    <name type="scientific">Dissoconium aciculare CBS 342.82</name>
    <dbReference type="NCBI Taxonomy" id="1314786"/>
    <lineage>
        <taxon>Eukaryota</taxon>
        <taxon>Fungi</taxon>
        <taxon>Dikarya</taxon>
        <taxon>Ascomycota</taxon>
        <taxon>Pezizomycotina</taxon>
        <taxon>Dothideomycetes</taxon>
        <taxon>Dothideomycetidae</taxon>
        <taxon>Mycosphaerellales</taxon>
        <taxon>Dissoconiaceae</taxon>
        <taxon>Dissoconium</taxon>
    </lineage>
</organism>
<evidence type="ECO:0000256" key="12">
    <source>
        <dbReference type="RuleBase" id="RU369008"/>
    </source>
</evidence>
<accession>A0A6J3LQ13</accession>
<keyword evidence="4 11" id="KW-0479">Metal-binding</keyword>
<feature type="zinc finger region" description="C3H1-type" evidence="11">
    <location>
        <begin position="40"/>
        <end position="70"/>
    </location>
</feature>
<evidence type="ECO:0000256" key="13">
    <source>
        <dbReference type="SAM" id="MobiDB-lite"/>
    </source>
</evidence>
<dbReference type="InterPro" id="IPR045348">
    <property type="entry name" value="CPSF4/Yth1"/>
</dbReference>
<keyword evidence="7 11" id="KW-0862">Zinc</keyword>
<evidence type="ECO:0000256" key="6">
    <source>
        <dbReference type="ARBA" id="ARBA00022771"/>
    </source>
</evidence>
<feature type="domain" description="C3H1-type" evidence="14">
    <location>
        <begin position="104"/>
        <end position="132"/>
    </location>
</feature>
<dbReference type="GO" id="GO:0005634">
    <property type="term" value="C:nucleus"/>
    <property type="evidence" value="ECO:0007669"/>
    <property type="project" value="UniProtKB-SubCell"/>
</dbReference>
<feature type="zinc finger region" description="C3H1-type" evidence="11">
    <location>
        <begin position="81"/>
        <end position="103"/>
    </location>
</feature>
<keyword evidence="3 12" id="KW-0507">mRNA processing</keyword>
<dbReference type="PROSITE" id="PS50103">
    <property type="entry name" value="ZF_C3H1"/>
    <property type="match status" value="4"/>
</dbReference>
<keyword evidence="15" id="KW-1185">Reference proteome</keyword>
<dbReference type="AlphaFoldDB" id="A0A6J3LQ13"/>
<evidence type="ECO:0000259" key="14">
    <source>
        <dbReference type="PROSITE" id="PS50103"/>
    </source>
</evidence>
<evidence type="ECO:0000256" key="4">
    <source>
        <dbReference type="ARBA" id="ARBA00022723"/>
    </source>
</evidence>
<feature type="domain" description="C3H1-type" evidence="14">
    <location>
        <begin position="81"/>
        <end position="103"/>
    </location>
</feature>
<dbReference type="PANTHER" id="PTHR23102:SF24">
    <property type="entry name" value="CLEAVAGE AND POLYADENYLATION SPECIFICITY FACTOR SUBUNIT 4"/>
    <property type="match status" value="1"/>
</dbReference>
<comment type="function">
    <text evidence="10 12">Component of the cleavage factor I (CF I) involved in pre-mRNA 3'-end processing.</text>
</comment>
<evidence type="ECO:0000313" key="16">
    <source>
        <dbReference type="RefSeq" id="XP_033454986.1"/>
    </source>
</evidence>
<name>A0A6J3LQ13_9PEZI</name>
<comment type="similarity">
    <text evidence="2 12">Belongs to the CPSF4/YTH1 family.</text>
</comment>
<feature type="zinc finger region" description="C3H1-type" evidence="11">
    <location>
        <begin position="104"/>
        <end position="132"/>
    </location>
</feature>
<dbReference type="Gene3D" id="3.30.1370.210">
    <property type="match status" value="1"/>
</dbReference>
<feature type="zinc finger region" description="C3H1-type" evidence="11">
    <location>
        <begin position="135"/>
        <end position="162"/>
    </location>
</feature>
<comment type="subcellular location">
    <subcellularLocation>
        <location evidence="1 12">Nucleus</location>
    </subcellularLocation>
</comment>
<feature type="region of interest" description="Disordered" evidence="13">
    <location>
        <begin position="207"/>
        <end position="274"/>
    </location>
</feature>
<dbReference type="InterPro" id="IPR036855">
    <property type="entry name" value="Znf_CCCH_sf"/>
</dbReference>
<evidence type="ECO:0000256" key="11">
    <source>
        <dbReference type="PROSITE-ProRule" id="PRU00723"/>
    </source>
</evidence>
<dbReference type="Proteomes" id="UP000504637">
    <property type="component" value="Unplaced"/>
</dbReference>
<dbReference type="GO" id="GO:0003723">
    <property type="term" value="F:RNA binding"/>
    <property type="evidence" value="ECO:0007669"/>
    <property type="project" value="UniProtKB-UniRule"/>
</dbReference>
<feature type="compositionally biased region" description="Gly residues" evidence="13">
    <location>
        <begin position="259"/>
        <end position="268"/>
    </location>
</feature>
<dbReference type="OrthoDB" id="1914176at2759"/>
<sequence>MAATARISENILDPLTSTPLTFTFDNYLRSVLPTLGAPSKVARPLCADYKSSNGQSCPRGAFCPDRHYVPPGERSGIGHLICKHYQRGLCKKGEACEFAHTFNLRDERECKEFSRYGICPQGDDCTYLHIPPNSPLRRPACPHYARGFCPLGKYCAQRHIKHKAMCPFYLAGFCPNGRAHPPDVDRVVNCEFGAHAKWTRDEEIFPRKPEVRTEQDVEREKKEQEEREDEFYAEEERRRERFERGDVGPGRWAGKRGGRGGGGGGRAGYRGRRF</sequence>
<dbReference type="SMART" id="SM00356">
    <property type="entry name" value="ZnF_C3H1"/>
    <property type="match status" value="5"/>
</dbReference>
<reference evidence="16" key="3">
    <citation type="submission" date="2025-08" db="UniProtKB">
        <authorList>
            <consortium name="RefSeq"/>
        </authorList>
    </citation>
    <scope>IDENTIFICATION</scope>
    <source>
        <strain evidence="16">CBS 342.82</strain>
    </source>
</reference>
<keyword evidence="6 11" id="KW-0863">Zinc-finger</keyword>
<keyword evidence="8 12" id="KW-0694">RNA-binding</keyword>
<dbReference type="SUPFAM" id="SSF90229">
    <property type="entry name" value="CCCH zinc finger"/>
    <property type="match status" value="2"/>
</dbReference>
<feature type="compositionally biased region" description="Basic and acidic residues" evidence="13">
    <location>
        <begin position="207"/>
        <end position="225"/>
    </location>
</feature>
<dbReference type="GeneID" id="54363878"/>
<evidence type="ECO:0000256" key="2">
    <source>
        <dbReference type="ARBA" id="ARBA00008907"/>
    </source>
</evidence>
<feature type="compositionally biased region" description="Basic and acidic residues" evidence="13">
    <location>
        <begin position="234"/>
        <end position="246"/>
    </location>
</feature>
<evidence type="ECO:0000313" key="15">
    <source>
        <dbReference type="Proteomes" id="UP000504637"/>
    </source>
</evidence>
<evidence type="ECO:0000256" key="7">
    <source>
        <dbReference type="ARBA" id="ARBA00022833"/>
    </source>
</evidence>
<gene>
    <name evidence="16" type="ORF">K489DRAFT_385345</name>
</gene>
<evidence type="ECO:0000256" key="10">
    <source>
        <dbReference type="ARBA" id="ARBA00024826"/>
    </source>
</evidence>